<evidence type="ECO:0000259" key="2">
    <source>
        <dbReference type="Pfam" id="PF07863"/>
    </source>
</evidence>
<proteinExistence type="predicted"/>
<keyword evidence="1" id="KW-0472">Membrane</keyword>
<dbReference type="AlphaFoldDB" id="A0A096AQ24"/>
<accession>A0A096AQ24</accession>
<keyword evidence="4" id="KW-1185">Reference proteome</keyword>
<evidence type="ECO:0000256" key="1">
    <source>
        <dbReference type="SAM" id="Phobius"/>
    </source>
</evidence>
<evidence type="ECO:0000313" key="3">
    <source>
        <dbReference type="EMBL" id="KGF49193.1"/>
    </source>
</evidence>
<keyword evidence="1" id="KW-1133">Transmembrane helix</keyword>
<comment type="caution">
    <text evidence="3">The sequence shown here is derived from an EMBL/GenBank/DDBJ whole genome shotgun (WGS) entry which is preliminary data.</text>
</comment>
<gene>
    <name evidence="3" type="ORF">HMPREF9302_11010</name>
</gene>
<feature type="transmembrane region" description="Helical" evidence="1">
    <location>
        <begin position="51"/>
        <end position="74"/>
    </location>
</feature>
<feature type="domain" description="Conjugative transposon TraJ C-terminal" evidence="2">
    <location>
        <begin position="1"/>
        <end position="167"/>
    </location>
</feature>
<keyword evidence="1" id="KW-0812">Transmembrane</keyword>
<dbReference type="InterPro" id="IPR012424">
    <property type="entry name" value="Conjugative_transposon_TraJ_C"/>
</dbReference>
<reference evidence="3 4" key="1">
    <citation type="submission" date="2014-07" db="EMBL/GenBank/DDBJ databases">
        <authorList>
            <person name="McCorrison J."/>
            <person name="Sanka R."/>
            <person name="Torralba M."/>
            <person name="Gillis M."/>
            <person name="Haft D.H."/>
            <person name="Methe B."/>
            <person name="Sutton G."/>
            <person name="Nelson K.E."/>
        </authorList>
    </citation>
    <scope>NUCLEOTIDE SEQUENCE [LARGE SCALE GENOMIC DNA]</scope>
    <source>
        <strain evidence="3 4">DNF00058</strain>
    </source>
</reference>
<dbReference type="Proteomes" id="UP000029614">
    <property type="component" value="Unassembled WGS sequence"/>
</dbReference>
<protein>
    <submittedName>
        <fullName evidence="3">Conjugal transfer protein</fullName>
    </submittedName>
</protein>
<feature type="non-terminal residue" evidence="3">
    <location>
        <position position="1"/>
    </location>
</feature>
<feature type="transmembrane region" description="Helical" evidence="1">
    <location>
        <begin position="18"/>
        <end position="39"/>
    </location>
</feature>
<dbReference type="EMBL" id="JRNU01000136">
    <property type="protein sequence ID" value="KGF49193.1"/>
    <property type="molecule type" value="Genomic_DNA"/>
</dbReference>
<feature type="transmembrane region" description="Helical" evidence="1">
    <location>
        <begin position="94"/>
        <end position="118"/>
    </location>
</feature>
<organism evidence="3 4">
    <name type="scientific">Prevotella amnii DNF00058</name>
    <dbReference type="NCBI Taxonomy" id="1401066"/>
    <lineage>
        <taxon>Bacteria</taxon>
        <taxon>Pseudomonadati</taxon>
        <taxon>Bacteroidota</taxon>
        <taxon>Bacteroidia</taxon>
        <taxon>Bacteroidales</taxon>
        <taxon>Prevotellaceae</taxon>
        <taxon>Prevotella</taxon>
    </lineage>
</organism>
<name>A0A096AQ24_9BACT</name>
<evidence type="ECO:0000313" key="4">
    <source>
        <dbReference type="Proteomes" id="UP000029614"/>
    </source>
</evidence>
<sequence length="172" mass="18242">LELLFHAAGLIIDTLRTFMLIVLSILGPIVFGIAVWDGLAGSLTAWFSRYISVYLWLPVSSILTALLTKIQVLMIQKDIEVLSDPNYLPDSGTWYYIVFFLIGIVGYFCVPTVAGWIIEAGGGIGSYGRNVNQTAQRGVQGAYTGGKAAMAGAGAAVGNVGGRIKGALLKGK</sequence>
<dbReference type="Pfam" id="PF07863">
    <property type="entry name" value="CtnDOT_TraJ"/>
    <property type="match status" value="1"/>
</dbReference>